<organism evidence="2 3">
    <name type="scientific">Propionicimonas paludicola</name>
    <dbReference type="NCBI Taxonomy" id="185243"/>
    <lineage>
        <taxon>Bacteria</taxon>
        <taxon>Bacillati</taxon>
        <taxon>Actinomycetota</taxon>
        <taxon>Actinomycetes</taxon>
        <taxon>Propionibacteriales</taxon>
        <taxon>Nocardioidaceae</taxon>
        <taxon>Propionicimonas</taxon>
    </lineage>
</organism>
<accession>A0A2A9CTC8</accession>
<feature type="region of interest" description="Disordered" evidence="1">
    <location>
        <begin position="345"/>
        <end position="373"/>
    </location>
</feature>
<dbReference type="InterPro" id="IPR019933">
    <property type="entry name" value="DivIVA_domain"/>
</dbReference>
<evidence type="ECO:0000313" key="2">
    <source>
        <dbReference type="EMBL" id="PFG17305.1"/>
    </source>
</evidence>
<dbReference type="NCBIfam" id="TIGR03544">
    <property type="entry name" value="DivI1A_domain"/>
    <property type="match status" value="1"/>
</dbReference>
<evidence type="ECO:0000313" key="3">
    <source>
        <dbReference type="Proteomes" id="UP000226079"/>
    </source>
</evidence>
<feature type="region of interest" description="Disordered" evidence="1">
    <location>
        <begin position="77"/>
        <end position="140"/>
    </location>
</feature>
<protein>
    <submittedName>
        <fullName evidence="2">DivIVA domain-containing protein</fullName>
    </submittedName>
</protein>
<dbReference type="RefSeq" id="WP_098460746.1">
    <property type="nucleotide sequence ID" value="NZ_PDJC01000001.1"/>
</dbReference>
<dbReference type="OrthoDB" id="3404379at2"/>
<feature type="region of interest" description="Disordered" evidence="1">
    <location>
        <begin position="166"/>
        <end position="213"/>
    </location>
</feature>
<gene>
    <name evidence="2" type="ORF">ATK74_1872</name>
</gene>
<dbReference type="Proteomes" id="UP000226079">
    <property type="component" value="Unassembled WGS sequence"/>
</dbReference>
<comment type="caution">
    <text evidence="2">The sequence shown here is derived from an EMBL/GenBank/DDBJ whole genome shotgun (WGS) entry which is preliminary data.</text>
</comment>
<feature type="compositionally biased region" description="Acidic residues" evidence="1">
    <location>
        <begin position="225"/>
        <end position="244"/>
    </location>
</feature>
<dbReference type="Gene3D" id="6.10.250.660">
    <property type="match status" value="1"/>
</dbReference>
<keyword evidence="3" id="KW-1185">Reference proteome</keyword>
<proteinExistence type="predicted"/>
<feature type="compositionally biased region" description="Low complexity" evidence="1">
    <location>
        <begin position="279"/>
        <end position="288"/>
    </location>
</feature>
<reference evidence="2 3" key="1">
    <citation type="submission" date="2017-10" db="EMBL/GenBank/DDBJ databases">
        <title>Sequencing the genomes of 1000 actinobacteria strains.</title>
        <authorList>
            <person name="Klenk H.-P."/>
        </authorList>
    </citation>
    <scope>NUCLEOTIDE SEQUENCE [LARGE SCALE GENOMIC DNA]</scope>
    <source>
        <strain evidence="2 3">DSM 15597</strain>
    </source>
</reference>
<dbReference type="EMBL" id="PDJC01000001">
    <property type="protein sequence ID" value="PFG17305.1"/>
    <property type="molecule type" value="Genomic_DNA"/>
</dbReference>
<evidence type="ECO:0000256" key="1">
    <source>
        <dbReference type="SAM" id="MobiDB-lite"/>
    </source>
</evidence>
<name>A0A2A9CTC8_9ACTN</name>
<feature type="compositionally biased region" description="Low complexity" evidence="1">
    <location>
        <begin position="201"/>
        <end position="213"/>
    </location>
</feature>
<dbReference type="AlphaFoldDB" id="A0A2A9CTC8"/>
<sequence>MEWLVWMVAVAILGLAAVAASGRLGEFPATVTDTPQPHVPSGTLSGSDLRALRFAVVPRGYSMQQVDELLDRVSRQLDDEPRDSEQLATADEVAPTHQWDAPARGWEEPEVVEPSAEVEPQPPLHDGAEVPPARTDEPPAVPSWRAAEVVYASSDAIFVDELEDAPPAGASRADAPLAEPEAIVEPEREVAPEPEPESVADLEPQPEAAVDPEPEVVIAAEPELATEPEVMAEPEPAIESEPVTEPEVAAEAARDADAPAVATSGGSKSRRESKAKVRPAPAVPEEFVPEQVVPEQVLPVDELEAEIANIGDGQTVVAEYGAALDDLVSKYSFRKVEHWYELPGFDIPAPPDLGAPKEADEAAPGQDSTSEDI</sequence>
<feature type="region of interest" description="Disordered" evidence="1">
    <location>
        <begin position="225"/>
        <end position="288"/>
    </location>
</feature>